<evidence type="ECO:0000313" key="2">
    <source>
        <dbReference type="Proteomes" id="UP001644750"/>
    </source>
</evidence>
<dbReference type="Proteomes" id="UP001644750">
    <property type="component" value="Unassembled WGS sequence"/>
</dbReference>
<dbReference type="EMBL" id="JAAITB010000029">
    <property type="protein sequence ID" value="NSJ80356.1"/>
    <property type="molecule type" value="Genomic_DNA"/>
</dbReference>
<gene>
    <name evidence="1" type="ORF">G5A72_12345</name>
</gene>
<proteinExistence type="predicted"/>
<protein>
    <submittedName>
        <fullName evidence="1">Uncharacterized protein</fullName>
    </submittedName>
</protein>
<evidence type="ECO:0000313" key="1">
    <source>
        <dbReference type="EMBL" id="NSJ80356.1"/>
    </source>
</evidence>
<organism evidence="1 2">
    <name type="scientific">Anaerostipes hadrus</name>
    <dbReference type="NCBI Taxonomy" id="649756"/>
    <lineage>
        <taxon>Bacteria</taxon>
        <taxon>Bacillati</taxon>
        <taxon>Bacillota</taxon>
        <taxon>Clostridia</taxon>
        <taxon>Lachnospirales</taxon>
        <taxon>Lachnospiraceae</taxon>
        <taxon>Anaerostipes</taxon>
    </lineage>
</organism>
<comment type="caution">
    <text evidence="1">The sequence shown here is derived from an EMBL/GenBank/DDBJ whole genome shotgun (WGS) entry which is preliminary data.</text>
</comment>
<keyword evidence="2" id="KW-1185">Reference proteome</keyword>
<sequence length="167" mass="19657">MGIKNLTEAEEKEFYRLVEKMNGKEPEKKQDVKVKKPIYGQEYFFSNSHGWVECDTWRDRAVDNKRWELGNAFLIREKALFDVEKRKVEVELQRYAEEHNGPIRSDSFYLLYNNKDDGKLDYDVWSVCKPQGGVQFASKQLVFDAIEAIGKDRILKYIFGIESEGEE</sequence>
<accession>A0ABX2I020</accession>
<dbReference type="RefSeq" id="WP_173745566.1">
    <property type="nucleotide sequence ID" value="NZ_JAAIQA010000024.1"/>
</dbReference>
<name>A0ABX2I020_ANAHA</name>
<reference evidence="1 2" key="1">
    <citation type="journal article" date="2020" name="Cell Host Microbe">
        <title>Functional and Genomic Variation between Human-Derived Isolates of Lachnospiraceae Reveals Inter- and Intra-Species Diversity.</title>
        <authorList>
            <person name="Sorbara M.T."/>
            <person name="Littmann E.R."/>
            <person name="Fontana E."/>
            <person name="Moody T.U."/>
            <person name="Kohout C.E."/>
            <person name="Gjonbalaj M."/>
            <person name="Eaton V."/>
            <person name="Seok R."/>
            <person name="Leiner I.M."/>
            <person name="Pamer E.G."/>
        </authorList>
    </citation>
    <scope>NUCLEOTIDE SEQUENCE [LARGE SCALE GENOMIC DNA]</scope>
    <source>
        <strain evidence="1 2">MSK.14.57</strain>
    </source>
</reference>